<evidence type="ECO:0000313" key="3">
    <source>
        <dbReference type="EMBL" id="PUV24174.1"/>
    </source>
</evidence>
<evidence type="ECO:0000313" key="4">
    <source>
        <dbReference type="Proteomes" id="UP000250831"/>
    </source>
</evidence>
<protein>
    <submittedName>
        <fullName evidence="3">Uncharacterized protein</fullName>
    </submittedName>
</protein>
<feature type="coiled-coil region" evidence="1">
    <location>
        <begin position="182"/>
        <end position="209"/>
    </location>
</feature>
<feature type="transmembrane region" description="Helical" evidence="2">
    <location>
        <begin position="127"/>
        <end position="143"/>
    </location>
</feature>
<reference evidence="3 4" key="1">
    <citation type="submission" date="2018-04" db="EMBL/GenBank/DDBJ databases">
        <title>Sphingobacterium sp. M46 Genome.</title>
        <authorList>
            <person name="Cheng J."/>
            <person name="Li Y."/>
        </authorList>
    </citation>
    <scope>NUCLEOTIDE SEQUENCE [LARGE SCALE GENOMIC DNA]</scope>
    <source>
        <strain evidence="3 4">M46</strain>
    </source>
</reference>
<organism evidence="3 4">
    <name type="scientific">Sphingobacterium athyrii</name>
    <dbReference type="NCBI Taxonomy" id="2152717"/>
    <lineage>
        <taxon>Bacteria</taxon>
        <taxon>Pseudomonadati</taxon>
        <taxon>Bacteroidota</taxon>
        <taxon>Sphingobacteriia</taxon>
        <taxon>Sphingobacteriales</taxon>
        <taxon>Sphingobacteriaceae</taxon>
        <taxon>Sphingobacterium</taxon>
    </lineage>
</organism>
<feature type="transmembrane region" description="Helical" evidence="2">
    <location>
        <begin position="12"/>
        <end position="35"/>
    </location>
</feature>
<evidence type="ECO:0000256" key="2">
    <source>
        <dbReference type="SAM" id="Phobius"/>
    </source>
</evidence>
<feature type="transmembrane region" description="Helical" evidence="2">
    <location>
        <begin position="47"/>
        <end position="70"/>
    </location>
</feature>
<dbReference type="AlphaFoldDB" id="A0A363NTS1"/>
<keyword evidence="2" id="KW-0812">Transmembrane</keyword>
<accession>A0A363NTS1</accession>
<evidence type="ECO:0000256" key="1">
    <source>
        <dbReference type="SAM" id="Coils"/>
    </source>
</evidence>
<sequence length="345" mass="41115">MMTFKPFFRSWYGNMWIILLFAGISSCFITFYTTYESFFWSITMKKHGVIFLFSWVLMLLAITPIAYIVYKLDTSTLLGQNDKLRYPIQFVTLVLLLGAIALRVVYKIYLALFGVDLQKRDYFERDFVVVMFCLIMVQFYYAFRRERKINNYRKKRGKVMQKWLLQKDEQIKAQEIKSNELLMHYEHELDELKSRKQRLRANHDRLSSHESRLKACLKEATQQFEVMIGAVSESIRIPQVAYFHLKEGSARSKLVDVRLLDGREGTVDIDSLAKIEKMWPNLFFRAGRGMLIQHMAIKDQYRDENDYIVELFGESNERLKVSGETYDRLLEINREWMQILPRDKD</sequence>
<dbReference type="Proteomes" id="UP000250831">
    <property type="component" value="Unassembled WGS sequence"/>
</dbReference>
<keyword evidence="2" id="KW-1133">Transmembrane helix</keyword>
<proteinExistence type="predicted"/>
<dbReference type="EMBL" id="QCXX01000003">
    <property type="protein sequence ID" value="PUV24174.1"/>
    <property type="molecule type" value="Genomic_DNA"/>
</dbReference>
<dbReference type="PROSITE" id="PS51257">
    <property type="entry name" value="PROKAR_LIPOPROTEIN"/>
    <property type="match status" value="1"/>
</dbReference>
<feature type="transmembrane region" description="Helical" evidence="2">
    <location>
        <begin position="90"/>
        <end position="115"/>
    </location>
</feature>
<keyword evidence="4" id="KW-1185">Reference proteome</keyword>
<comment type="caution">
    <text evidence="3">The sequence shown here is derived from an EMBL/GenBank/DDBJ whole genome shotgun (WGS) entry which is preliminary data.</text>
</comment>
<keyword evidence="2" id="KW-0472">Membrane</keyword>
<keyword evidence="1" id="KW-0175">Coiled coil</keyword>
<name>A0A363NTS1_9SPHI</name>
<gene>
    <name evidence="3" type="ORF">DCO56_12470</name>
</gene>